<sequence>MNRFVGFRRLVVRDAMKDLSFPVLLMYPTHVPAGVVSMGPYALEVSLDAPVHGGPSPLVVVSHGSGGTPLAYRTLASHLARSGYLVAMPEHPGDNRQDQSLSKTVENLENRPRHIRLTLDALCSDAEIGPHLQRDGVAIVGHSMGGYAALAVAGAQPWAGLGQRLPAARDPRVKALILMSPATSWFVANDALQDVTVPILLLVAEHDRITPRWQGQLVLDLVPDRAQVTCEVVENAGHFSFLSPFPPAMRSPGFLPATDPPGFDREAFHRRLERDVLGFLDASLRDLTPDRAGKHAPC</sequence>
<keyword evidence="1 5" id="KW-0378">Hydrolase</keyword>
<dbReference type="PANTHER" id="PTHR10272:SF0">
    <property type="entry name" value="PLATELET-ACTIVATING FACTOR ACETYLHYDROLASE"/>
    <property type="match status" value="1"/>
</dbReference>
<keyword evidence="3" id="KW-0443">Lipid metabolism</keyword>
<protein>
    <submittedName>
        <fullName evidence="5">Alpha/beta hydrolase</fullName>
    </submittedName>
</protein>
<dbReference type="InterPro" id="IPR016986">
    <property type="entry name" value="UCP031982_abhydr"/>
</dbReference>
<dbReference type="PIRSF" id="PIRSF031982">
    <property type="entry name" value="UCP031982_abhydr"/>
    <property type="match status" value="1"/>
</dbReference>
<feature type="domain" description="AB hydrolase-1" evidence="4">
    <location>
        <begin position="57"/>
        <end position="191"/>
    </location>
</feature>
<dbReference type="Gene3D" id="3.40.50.1820">
    <property type="entry name" value="alpha/beta hydrolase"/>
    <property type="match status" value="1"/>
</dbReference>
<dbReference type="SUPFAM" id="SSF53474">
    <property type="entry name" value="alpha/beta-Hydrolases"/>
    <property type="match status" value="1"/>
</dbReference>
<dbReference type="EMBL" id="JELY01001415">
    <property type="protein sequence ID" value="KYF55858.1"/>
    <property type="molecule type" value="Genomic_DNA"/>
</dbReference>
<dbReference type="Proteomes" id="UP000075420">
    <property type="component" value="Unassembled WGS sequence"/>
</dbReference>
<comment type="caution">
    <text evidence="5">The sequence shown here is derived from an EMBL/GenBank/DDBJ whole genome shotgun (WGS) entry which is preliminary data.</text>
</comment>
<organism evidence="5 6">
    <name type="scientific">Sorangium cellulosum</name>
    <name type="common">Polyangium cellulosum</name>
    <dbReference type="NCBI Taxonomy" id="56"/>
    <lineage>
        <taxon>Bacteria</taxon>
        <taxon>Pseudomonadati</taxon>
        <taxon>Myxococcota</taxon>
        <taxon>Polyangia</taxon>
        <taxon>Polyangiales</taxon>
        <taxon>Polyangiaceae</taxon>
        <taxon>Sorangium</taxon>
    </lineage>
</organism>
<dbReference type="PANTHER" id="PTHR10272">
    <property type="entry name" value="PLATELET-ACTIVATING FACTOR ACETYLHYDROLASE"/>
    <property type="match status" value="1"/>
</dbReference>
<evidence type="ECO:0000259" key="4">
    <source>
        <dbReference type="Pfam" id="PF00561"/>
    </source>
</evidence>
<dbReference type="Pfam" id="PF00561">
    <property type="entry name" value="Abhydrolase_1"/>
    <property type="match status" value="1"/>
</dbReference>
<evidence type="ECO:0000313" key="5">
    <source>
        <dbReference type="EMBL" id="KYF55858.1"/>
    </source>
</evidence>
<reference evidence="5 6" key="1">
    <citation type="submission" date="2014-02" db="EMBL/GenBank/DDBJ databases">
        <title>The small core and large imbalanced accessory genome model reveals a collaborative survival strategy of Sorangium cellulosum strains in nature.</title>
        <authorList>
            <person name="Han K."/>
            <person name="Peng R."/>
            <person name="Blom J."/>
            <person name="Li Y.-Z."/>
        </authorList>
    </citation>
    <scope>NUCLEOTIDE SEQUENCE [LARGE SCALE GENOMIC DNA]</scope>
    <source>
        <strain evidence="5 6">So0157-25</strain>
    </source>
</reference>
<dbReference type="AlphaFoldDB" id="A0A150PK85"/>
<name>A0A150PK85_SORCE</name>
<evidence type="ECO:0000313" key="6">
    <source>
        <dbReference type="Proteomes" id="UP000075420"/>
    </source>
</evidence>
<accession>A0A150PK85</accession>
<gene>
    <name evidence="5" type="ORF">BE08_04635</name>
</gene>
<dbReference type="GO" id="GO:0016042">
    <property type="term" value="P:lipid catabolic process"/>
    <property type="evidence" value="ECO:0007669"/>
    <property type="project" value="UniProtKB-KW"/>
</dbReference>
<dbReference type="GO" id="GO:0003847">
    <property type="term" value="F:1-alkyl-2-acetylglycerophosphocholine esterase activity"/>
    <property type="evidence" value="ECO:0007669"/>
    <property type="project" value="TreeGrafter"/>
</dbReference>
<evidence type="ECO:0000256" key="1">
    <source>
        <dbReference type="ARBA" id="ARBA00022801"/>
    </source>
</evidence>
<evidence type="ECO:0000256" key="2">
    <source>
        <dbReference type="ARBA" id="ARBA00022963"/>
    </source>
</evidence>
<proteinExistence type="predicted"/>
<evidence type="ECO:0000256" key="3">
    <source>
        <dbReference type="ARBA" id="ARBA00023098"/>
    </source>
</evidence>
<keyword evidence="2" id="KW-0442">Lipid degradation</keyword>
<dbReference type="InterPro" id="IPR029058">
    <property type="entry name" value="AB_hydrolase_fold"/>
</dbReference>
<dbReference type="InterPro" id="IPR000073">
    <property type="entry name" value="AB_hydrolase_1"/>
</dbReference>